<gene>
    <name evidence="2" type="ORF">A3D99_02370</name>
</gene>
<dbReference type="EMBL" id="MHHR01000023">
    <property type="protein sequence ID" value="OGY34075.1"/>
    <property type="molecule type" value="Genomic_DNA"/>
</dbReference>
<keyword evidence="1" id="KW-0732">Signal</keyword>
<protein>
    <submittedName>
        <fullName evidence="2">Uncharacterized protein</fullName>
    </submittedName>
</protein>
<feature type="chain" id="PRO_5009581283" evidence="1">
    <location>
        <begin position="26"/>
        <end position="467"/>
    </location>
</feature>
<accession>A0A1G1X237</accession>
<dbReference type="Proteomes" id="UP000177528">
    <property type="component" value="Unassembled WGS sequence"/>
</dbReference>
<comment type="caution">
    <text evidence="2">The sequence shown here is derived from an EMBL/GenBank/DDBJ whole genome shotgun (WGS) entry which is preliminary data.</text>
</comment>
<evidence type="ECO:0000256" key="1">
    <source>
        <dbReference type="SAM" id="SignalP"/>
    </source>
</evidence>
<feature type="signal peptide" evidence="1">
    <location>
        <begin position="1"/>
        <end position="25"/>
    </location>
</feature>
<reference evidence="2 3" key="1">
    <citation type="journal article" date="2016" name="Nat. Commun.">
        <title>Thousands of microbial genomes shed light on interconnected biogeochemical processes in an aquifer system.</title>
        <authorList>
            <person name="Anantharaman K."/>
            <person name="Brown C.T."/>
            <person name="Hug L.A."/>
            <person name="Sharon I."/>
            <person name="Castelle C.J."/>
            <person name="Probst A.J."/>
            <person name="Thomas B.C."/>
            <person name="Singh A."/>
            <person name="Wilkins M.J."/>
            <person name="Karaoz U."/>
            <person name="Brodie E.L."/>
            <person name="Williams K.H."/>
            <person name="Hubbard S.S."/>
            <person name="Banfield J.F."/>
        </authorList>
    </citation>
    <scope>NUCLEOTIDE SEQUENCE [LARGE SCALE GENOMIC DNA]</scope>
</reference>
<dbReference type="AlphaFoldDB" id="A0A1G1X237"/>
<name>A0A1G1X237_9BACT</name>
<sequence>MVSKRSKVLIQLSCFWALFFFTLQEAEAQFRPVAVPKISVDGGAYSSSITVEQGKEVLLSITAEGSTLPPNSTCKIAPASNISTWRTLAGIGVASESFYSLTTPSACRSSRASPVRFNDNPGTYQYWALHIADSNGNTTLGSGFVTVNITEPSNRAPIAVANGSAGGSGFNNTIKVIRGVTGTISLRASASSDPDGWTTTVVGVSNGGKCEWNTDFNTGAATFERIIMNPSSPSGCDTETGPVTFNQSPGIYGVSLFRITDASGEQSTANLFVEVVAPPISATPTPTPCSWWNILCKLQPTPTPTPTPTIIPQRSAAPIAVARFSINGAAPSSSVVVTRGVPVRMVLDATASTDPDGWSTPGTGVANGGRCEWNTNLDQSSPTSFKQTIPNPSTPSSCNIDLGTLTFNDTPGTYTYTLLRIVDASGARSTANASDTQRGFFGRLFSLVFPSLYAQSIEQTAMITILD</sequence>
<evidence type="ECO:0000313" key="3">
    <source>
        <dbReference type="Proteomes" id="UP000177528"/>
    </source>
</evidence>
<proteinExistence type="predicted"/>
<evidence type="ECO:0000313" key="2">
    <source>
        <dbReference type="EMBL" id="OGY34075.1"/>
    </source>
</evidence>
<organism evidence="2 3">
    <name type="scientific">Candidatus Andersenbacteria bacterium RIFCSPHIGHO2_12_FULL_45_11</name>
    <dbReference type="NCBI Taxonomy" id="1797281"/>
    <lineage>
        <taxon>Bacteria</taxon>
        <taxon>Candidatus Anderseniibacteriota</taxon>
    </lineage>
</organism>